<gene>
    <name evidence="1" type="ORF">D5R40_34040</name>
</gene>
<evidence type="ECO:0000313" key="1">
    <source>
        <dbReference type="EMBL" id="RQH15548.1"/>
    </source>
</evidence>
<evidence type="ECO:0000313" key="2">
    <source>
        <dbReference type="Proteomes" id="UP000269154"/>
    </source>
</evidence>
<reference evidence="1 2" key="1">
    <citation type="journal article" date="2018" name="ACS Chem. Biol.">
        <title>Ketoreductase domain dysfunction expands chemodiversity: malyngamide biosynthesis in the cyanobacterium Okeania hirsuta.</title>
        <authorList>
            <person name="Moss N.A."/>
            <person name="Leao T."/>
            <person name="Rankin M."/>
            <person name="McCullough T.M."/>
            <person name="Qu P."/>
            <person name="Korobeynikov A."/>
            <person name="Smith J.L."/>
            <person name="Gerwick L."/>
            <person name="Gerwick W.H."/>
        </authorList>
    </citation>
    <scope>NUCLEOTIDE SEQUENCE [LARGE SCALE GENOMIC DNA]</scope>
    <source>
        <strain evidence="1 2">PAB10Feb10-1</strain>
    </source>
</reference>
<dbReference type="AlphaFoldDB" id="A0A3N6NGD4"/>
<sequence>MAFERERLWNSLAQEEDGRFNSPARLRGTFQNVIEECNLVVQLPIMVVRRFYFILLPFALTFASEGPKKPNAPSNNPNSCKTFYSPPGLIGRERDPCIINL</sequence>
<keyword evidence="2" id="KW-1185">Reference proteome</keyword>
<organism evidence="1 2">
    <name type="scientific">Okeania hirsuta</name>
    <dbReference type="NCBI Taxonomy" id="1458930"/>
    <lineage>
        <taxon>Bacteria</taxon>
        <taxon>Bacillati</taxon>
        <taxon>Cyanobacteriota</taxon>
        <taxon>Cyanophyceae</taxon>
        <taxon>Oscillatoriophycideae</taxon>
        <taxon>Oscillatoriales</taxon>
        <taxon>Microcoleaceae</taxon>
        <taxon>Okeania</taxon>
    </lineage>
</organism>
<name>A0A3N6NGD4_9CYAN</name>
<comment type="caution">
    <text evidence="1">The sequence shown here is derived from an EMBL/GenBank/DDBJ whole genome shotgun (WGS) entry which is preliminary data.</text>
</comment>
<dbReference type="Proteomes" id="UP000269154">
    <property type="component" value="Unassembled WGS sequence"/>
</dbReference>
<dbReference type="EMBL" id="RCBY01000563">
    <property type="protein sequence ID" value="RQH15548.1"/>
    <property type="molecule type" value="Genomic_DNA"/>
</dbReference>
<protein>
    <submittedName>
        <fullName evidence="1">Uncharacterized protein</fullName>
    </submittedName>
</protein>
<proteinExistence type="predicted"/>
<accession>A0A3N6NGD4</accession>